<comment type="caution">
    <text evidence="1">The sequence shown here is derived from an EMBL/GenBank/DDBJ whole genome shotgun (WGS) entry which is preliminary data.</text>
</comment>
<gene>
    <name evidence="1" type="ORF">HNQ39_005912</name>
</gene>
<evidence type="ECO:0000313" key="1">
    <source>
        <dbReference type="EMBL" id="MBB6054065.1"/>
    </source>
</evidence>
<proteinExistence type="predicted"/>
<organism evidence="1 2">
    <name type="scientific">Armatimonas rosea</name>
    <dbReference type="NCBI Taxonomy" id="685828"/>
    <lineage>
        <taxon>Bacteria</taxon>
        <taxon>Bacillati</taxon>
        <taxon>Armatimonadota</taxon>
        <taxon>Armatimonadia</taxon>
        <taxon>Armatimonadales</taxon>
        <taxon>Armatimonadaceae</taxon>
        <taxon>Armatimonas</taxon>
    </lineage>
</organism>
<keyword evidence="2" id="KW-1185">Reference proteome</keyword>
<dbReference type="EMBL" id="JACHGW010000013">
    <property type="protein sequence ID" value="MBB6054065.1"/>
    <property type="molecule type" value="Genomic_DNA"/>
</dbReference>
<accession>A0A7W9SWD4</accession>
<protein>
    <submittedName>
        <fullName evidence="1">Uncharacterized protein</fullName>
    </submittedName>
</protein>
<sequence>MTGLIVSDHREGNTLAHTSCITRTRGAANQKATTVTQRIIDSLNHAGSTLKFVTDAVLPIRKESLIGSVSICVDETFTVRIRQLLVELTQPVPLAIPDYIAQNLAAIARNSSPEPEILAFADTQLIDLYRVLGKGNQFREVGRFFLAMLLTVVQLTPKMRKMTLIGTLSSRAASMSLTFCGSTLLGFGLGVKVFLQSRHRHLSVPPRLVPCLTRASLLLQ</sequence>
<name>A0A7W9SWD4_ARMRO</name>
<reference evidence="1 2" key="1">
    <citation type="submission" date="2020-08" db="EMBL/GenBank/DDBJ databases">
        <title>Genomic Encyclopedia of Type Strains, Phase IV (KMG-IV): sequencing the most valuable type-strain genomes for metagenomic binning, comparative biology and taxonomic classification.</title>
        <authorList>
            <person name="Goeker M."/>
        </authorList>
    </citation>
    <scope>NUCLEOTIDE SEQUENCE [LARGE SCALE GENOMIC DNA]</scope>
    <source>
        <strain evidence="1 2">DSM 23562</strain>
    </source>
</reference>
<dbReference type="AlphaFoldDB" id="A0A7W9SWD4"/>
<dbReference type="Proteomes" id="UP000520814">
    <property type="component" value="Unassembled WGS sequence"/>
</dbReference>
<evidence type="ECO:0000313" key="2">
    <source>
        <dbReference type="Proteomes" id="UP000520814"/>
    </source>
</evidence>